<evidence type="ECO:0000259" key="1">
    <source>
        <dbReference type="SMART" id="SM00579"/>
    </source>
</evidence>
<dbReference type="InterPro" id="IPR055411">
    <property type="entry name" value="LRR_FXL15/At3g58940/PEG3-like"/>
</dbReference>
<accession>A0A6D2LC65</accession>
<protein>
    <recommendedName>
        <fullName evidence="1">FBD domain-containing protein</fullName>
    </recommendedName>
</protein>
<dbReference type="SUPFAM" id="SSF52047">
    <property type="entry name" value="RNI-like"/>
    <property type="match status" value="1"/>
</dbReference>
<dbReference type="AlphaFoldDB" id="A0A6D2LC65"/>
<evidence type="ECO:0000313" key="3">
    <source>
        <dbReference type="Proteomes" id="UP000467841"/>
    </source>
</evidence>
<dbReference type="SMART" id="SM00579">
    <property type="entry name" value="FBD"/>
    <property type="match status" value="1"/>
</dbReference>
<dbReference type="Proteomes" id="UP000467841">
    <property type="component" value="Unassembled WGS sequence"/>
</dbReference>
<dbReference type="InterPro" id="IPR006566">
    <property type="entry name" value="FBD"/>
</dbReference>
<sequence length="350" mass="39960">MGKVRRRASWIIDNFLLQSNAPVLETLHLSLLGIYEDEPEVYENWVKAAVARHVRDLELVHLYPQPFPRILYTCQTLVALRLQQVFIVDVPSTACFRFLKDLSLLRFCFSSSETFSRFLSACPNLETLMVRRWGDNNLNTFKIDVPSLKSLRVYLHQTGLSKEKYKNYCGFVISAPSLKTLKIDANSSEICSVSNMPELVKAEINLKNGDSKLLGCLSSAKHLTLCLELNLDGYLTSDFNQLVSLELCTICSLDWICLILKHTPKLRALKLRQICYGSFRDLGNRWEKPSCVPECLISSLETVEWDGYQGKGVERHVAIYILENAKRLKTVAIIPSESIMFEEKLKMVII</sequence>
<organism evidence="2 3">
    <name type="scientific">Microthlaspi erraticum</name>
    <dbReference type="NCBI Taxonomy" id="1685480"/>
    <lineage>
        <taxon>Eukaryota</taxon>
        <taxon>Viridiplantae</taxon>
        <taxon>Streptophyta</taxon>
        <taxon>Embryophyta</taxon>
        <taxon>Tracheophyta</taxon>
        <taxon>Spermatophyta</taxon>
        <taxon>Magnoliopsida</taxon>
        <taxon>eudicotyledons</taxon>
        <taxon>Gunneridae</taxon>
        <taxon>Pentapetalae</taxon>
        <taxon>rosids</taxon>
        <taxon>malvids</taxon>
        <taxon>Brassicales</taxon>
        <taxon>Brassicaceae</taxon>
        <taxon>Coluteocarpeae</taxon>
        <taxon>Microthlaspi</taxon>
    </lineage>
</organism>
<feature type="domain" description="FBD" evidence="1">
    <location>
        <begin position="294"/>
        <end position="350"/>
    </location>
</feature>
<dbReference type="InterPro" id="IPR032675">
    <property type="entry name" value="LRR_dom_sf"/>
</dbReference>
<dbReference type="OrthoDB" id="1113048at2759"/>
<dbReference type="PANTHER" id="PTHR31900:SF34">
    <property type="entry name" value="EMB|CAB62440.1-RELATED"/>
    <property type="match status" value="1"/>
</dbReference>
<dbReference type="Pfam" id="PF08387">
    <property type="entry name" value="FBD"/>
    <property type="match status" value="1"/>
</dbReference>
<comment type="caution">
    <text evidence="2">The sequence shown here is derived from an EMBL/GenBank/DDBJ whole genome shotgun (WGS) entry which is preliminary data.</text>
</comment>
<dbReference type="EMBL" id="CACVBM020001940">
    <property type="protein sequence ID" value="CAA7062539.1"/>
    <property type="molecule type" value="Genomic_DNA"/>
</dbReference>
<reference evidence="2" key="1">
    <citation type="submission" date="2020-01" db="EMBL/GenBank/DDBJ databases">
        <authorList>
            <person name="Mishra B."/>
        </authorList>
    </citation>
    <scope>NUCLEOTIDE SEQUENCE [LARGE SCALE GENOMIC DNA]</scope>
</reference>
<gene>
    <name evidence="2" type="ORF">MERR_LOCUS49775</name>
</gene>
<dbReference type="InterPro" id="IPR050232">
    <property type="entry name" value="FBL13/AtMIF1-like"/>
</dbReference>
<name>A0A6D2LC65_9BRAS</name>
<dbReference type="Pfam" id="PF24758">
    <property type="entry name" value="LRR_At5g56370"/>
    <property type="match status" value="1"/>
</dbReference>
<keyword evidence="3" id="KW-1185">Reference proteome</keyword>
<dbReference type="PANTHER" id="PTHR31900">
    <property type="entry name" value="F-BOX/RNI SUPERFAMILY PROTEIN-RELATED"/>
    <property type="match status" value="1"/>
</dbReference>
<proteinExistence type="predicted"/>
<dbReference type="Gene3D" id="3.80.10.10">
    <property type="entry name" value="Ribonuclease Inhibitor"/>
    <property type="match status" value="1"/>
</dbReference>
<evidence type="ECO:0000313" key="2">
    <source>
        <dbReference type="EMBL" id="CAA7062539.1"/>
    </source>
</evidence>